<evidence type="ECO:0000313" key="2">
    <source>
        <dbReference type="EMBL" id="OAT79800.1"/>
    </source>
</evidence>
<dbReference type="Proteomes" id="UP000078532">
    <property type="component" value="Unassembled WGS sequence"/>
</dbReference>
<comment type="caution">
    <text evidence="2">The sequence shown here is derived from an EMBL/GenBank/DDBJ whole genome shotgun (WGS) entry which is preliminary data.</text>
</comment>
<accession>A0A1B7LBC0</accession>
<dbReference type="EMBL" id="LYVF01000192">
    <property type="protein sequence ID" value="OAT79800.1"/>
    <property type="molecule type" value="Genomic_DNA"/>
</dbReference>
<dbReference type="STRING" id="1838280.A6M21_15240"/>
<name>A0A1B7LBC0_9FIRM</name>
<sequence>MPDQAGFRLDMQNVLPVGGLANRLIGWFDSLHSAAVNAVRTQQQRQEQAKGGRRGTVRGAGPERYPALKSRCRKAEKT</sequence>
<organism evidence="2 3">
    <name type="scientific">Desulfotomaculum copahuensis</name>
    <dbReference type="NCBI Taxonomy" id="1838280"/>
    <lineage>
        <taxon>Bacteria</taxon>
        <taxon>Bacillati</taxon>
        <taxon>Bacillota</taxon>
        <taxon>Clostridia</taxon>
        <taxon>Eubacteriales</taxon>
        <taxon>Desulfotomaculaceae</taxon>
        <taxon>Desulfotomaculum</taxon>
    </lineage>
</organism>
<evidence type="ECO:0000313" key="3">
    <source>
        <dbReference type="Proteomes" id="UP000078532"/>
    </source>
</evidence>
<protein>
    <submittedName>
        <fullName evidence="2">Uncharacterized protein</fullName>
    </submittedName>
</protein>
<feature type="region of interest" description="Disordered" evidence="1">
    <location>
        <begin position="40"/>
        <end position="78"/>
    </location>
</feature>
<gene>
    <name evidence="2" type="ORF">A6M21_15240</name>
</gene>
<proteinExistence type="predicted"/>
<evidence type="ECO:0000256" key="1">
    <source>
        <dbReference type="SAM" id="MobiDB-lite"/>
    </source>
</evidence>
<dbReference type="AlphaFoldDB" id="A0A1B7LBC0"/>
<reference evidence="2 3" key="1">
    <citation type="submission" date="2016-04" db="EMBL/GenBank/DDBJ databases">
        <authorList>
            <person name="Evans L.H."/>
            <person name="Alamgir A."/>
            <person name="Owens N."/>
            <person name="Weber N.D."/>
            <person name="Virtaneva K."/>
            <person name="Barbian K."/>
            <person name="Babar A."/>
            <person name="Rosenke K."/>
        </authorList>
    </citation>
    <scope>NUCLEOTIDE SEQUENCE [LARGE SCALE GENOMIC DNA]</scope>
    <source>
        <strain evidence="2 3">LMa1</strain>
    </source>
</reference>
<keyword evidence="3" id="KW-1185">Reference proteome</keyword>